<dbReference type="PANTHER" id="PTHR34183:SF1">
    <property type="entry name" value="ENDOLYTIC PEPTIDOGLYCAN TRANSGLYCOSYLASE RLPA"/>
    <property type="match status" value="1"/>
</dbReference>
<comment type="function">
    <text evidence="4">Lytic transglycosylase with a strong preference for naked glycan strands that lack stem peptides.</text>
</comment>
<evidence type="ECO:0000256" key="5">
    <source>
        <dbReference type="RuleBase" id="RU003495"/>
    </source>
</evidence>
<dbReference type="InterPro" id="IPR036680">
    <property type="entry name" value="SPOR-like_sf"/>
</dbReference>
<dbReference type="CDD" id="cd22268">
    <property type="entry name" value="DPBB_RlpA-like"/>
    <property type="match status" value="1"/>
</dbReference>
<dbReference type="GO" id="GO:0000270">
    <property type="term" value="P:peptidoglycan metabolic process"/>
    <property type="evidence" value="ECO:0007669"/>
    <property type="project" value="UniProtKB-UniRule"/>
</dbReference>
<organism evidence="9 10">
    <name type="scientific">Pseudothauera rhizosphaerae</name>
    <dbReference type="NCBI Taxonomy" id="2565932"/>
    <lineage>
        <taxon>Bacteria</taxon>
        <taxon>Pseudomonadati</taxon>
        <taxon>Pseudomonadota</taxon>
        <taxon>Betaproteobacteria</taxon>
        <taxon>Rhodocyclales</taxon>
        <taxon>Zoogloeaceae</taxon>
        <taxon>Pseudothauera</taxon>
    </lineage>
</organism>
<evidence type="ECO:0000313" key="9">
    <source>
        <dbReference type="EMBL" id="THF62108.1"/>
    </source>
</evidence>
<dbReference type="PANTHER" id="PTHR34183">
    <property type="entry name" value="ENDOLYTIC PEPTIDOGLYCAN TRANSGLYCOSYLASE RLPA"/>
    <property type="match status" value="1"/>
</dbReference>
<dbReference type="GO" id="GO:0008932">
    <property type="term" value="F:lytic endotransglycosylase activity"/>
    <property type="evidence" value="ECO:0007669"/>
    <property type="project" value="UniProtKB-UniRule"/>
</dbReference>
<dbReference type="Gene3D" id="3.30.70.1070">
    <property type="entry name" value="Sporulation related repeat"/>
    <property type="match status" value="1"/>
</dbReference>
<dbReference type="FunFam" id="2.40.40.10:FF:000003">
    <property type="entry name" value="Endolytic peptidoglycan transglycosylase RlpA"/>
    <property type="match status" value="1"/>
</dbReference>
<name>A0A4S4ASF6_9RHOO</name>
<comment type="caution">
    <text evidence="9">The sequence shown here is derived from an EMBL/GenBank/DDBJ whole genome shotgun (WGS) entry which is preliminary data.</text>
</comment>
<keyword evidence="10" id="KW-1185">Reference proteome</keyword>
<dbReference type="AlphaFoldDB" id="A0A4S4ASF6"/>
<keyword evidence="4" id="KW-0449">Lipoprotein</keyword>
<dbReference type="InterPro" id="IPR012997">
    <property type="entry name" value="RplA"/>
</dbReference>
<keyword evidence="4" id="KW-0564">Palmitate</keyword>
<evidence type="ECO:0000313" key="10">
    <source>
        <dbReference type="Proteomes" id="UP000307956"/>
    </source>
</evidence>
<reference evidence="9 10" key="1">
    <citation type="submission" date="2019-04" db="EMBL/GenBank/DDBJ databases">
        <title>Azoarcus rhizosphaerae sp. nov. isolated from rhizosphere of Ficus religiosa.</title>
        <authorList>
            <person name="Lin S.-Y."/>
            <person name="Hameed A."/>
            <person name="Hsu Y.-H."/>
            <person name="Young C.-C."/>
        </authorList>
    </citation>
    <scope>NUCLEOTIDE SEQUENCE [LARGE SCALE GENOMIC DNA]</scope>
    <source>
        <strain evidence="9 10">CC-YHH848</strain>
    </source>
</reference>
<accession>A0A4S4ASF6</accession>
<keyword evidence="2 4" id="KW-0456">Lyase</keyword>
<dbReference type="GO" id="GO:0071555">
    <property type="term" value="P:cell wall organization"/>
    <property type="evidence" value="ECO:0007669"/>
    <property type="project" value="UniProtKB-KW"/>
</dbReference>
<comment type="similarity">
    <text evidence="4 5">Belongs to the RlpA family.</text>
</comment>
<dbReference type="InterPro" id="IPR036908">
    <property type="entry name" value="RlpA-like_sf"/>
</dbReference>
<dbReference type="Pfam" id="PF03330">
    <property type="entry name" value="DPBB_1"/>
    <property type="match status" value="1"/>
</dbReference>
<dbReference type="OrthoDB" id="9779128at2"/>
<keyword evidence="3 4" id="KW-0961">Cell wall biogenesis/degradation</keyword>
<protein>
    <recommendedName>
        <fullName evidence="4">Endolytic peptidoglycan transglycosylase RlpA</fullName>
        <ecNumber evidence="4">4.2.2.-</ecNumber>
    </recommendedName>
</protein>
<evidence type="ECO:0000256" key="3">
    <source>
        <dbReference type="ARBA" id="ARBA00023316"/>
    </source>
</evidence>
<keyword evidence="1 7" id="KW-0732">Signal</keyword>
<dbReference type="Gene3D" id="2.40.40.10">
    <property type="entry name" value="RlpA-like domain"/>
    <property type="match status" value="1"/>
</dbReference>
<feature type="domain" description="SPOR" evidence="8">
    <location>
        <begin position="213"/>
        <end position="292"/>
    </location>
</feature>
<dbReference type="EMBL" id="SSOD01000005">
    <property type="protein sequence ID" value="THF62108.1"/>
    <property type="molecule type" value="Genomic_DNA"/>
</dbReference>
<gene>
    <name evidence="4" type="primary">rlpA</name>
    <name evidence="9" type="ORF">E6O51_08090</name>
</gene>
<dbReference type="SUPFAM" id="SSF50685">
    <property type="entry name" value="Barwin-like endoglucanases"/>
    <property type="match status" value="1"/>
</dbReference>
<evidence type="ECO:0000256" key="6">
    <source>
        <dbReference type="SAM" id="MobiDB-lite"/>
    </source>
</evidence>
<dbReference type="GO" id="GO:0042834">
    <property type="term" value="F:peptidoglycan binding"/>
    <property type="evidence" value="ECO:0007669"/>
    <property type="project" value="InterPro"/>
</dbReference>
<evidence type="ECO:0000256" key="4">
    <source>
        <dbReference type="HAMAP-Rule" id="MF_02071"/>
    </source>
</evidence>
<dbReference type="PROSITE" id="PS51257">
    <property type="entry name" value="PROKAR_LIPOPROTEIN"/>
    <property type="match status" value="1"/>
</dbReference>
<evidence type="ECO:0000256" key="2">
    <source>
        <dbReference type="ARBA" id="ARBA00023239"/>
    </source>
</evidence>
<evidence type="ECO:0000256" key="1">
    <source>
        <dbReference type="ARBA" id="ARBA00022729"/>
    </source>
</evidence>
<keyword evidence="4" id="KW-0472">Membrane</keyword>
<dbReference type="NCBIfam" id="TIGR00413">
    <property type="entry name" value="rlpA"/>
    <property type="match status" value="1"/>
</dbReference>
<sequence>MNTRLAPTVQSRAGLLAAAVLCLVLAACGSTPRVGDSAGAGPQGGGYYKNDGPGANPPPDLDRVADAVPRAEPLHRYANRPYSALGQNFVPATAVKPFRQRGTASWYGRRFHGQPTSSGEPYDMYAMTAAHTTLPIPSYARVTSLANGRSVVVRINDRGPFLRGRIIDLSYAAANRLGYVNAGHAEVEVEALVPGAAGFDAVQTAAAQPSVNAVPGEGVYLQLGVFAERSNAEDLKTRVQRELAGLSDRLLLVADGARFRLHLGPWSSEGEARGVAEQVARVLGLQPYLLVR</sequence>
<dbReference type="SUPFAM" id="SSF110997">
    <property type="entry name" value="Sporulation related repeat"/>
    <property type="match status" value="1"/>
</dbReference>
<dbReference type="GO" id="GO:0005886">
    <property type="term" value="C:plasma membrane"/>
    <property type="evidence" value="ECO:0007669"/>
    <property type="project" value="UniProtKB-SubCell"/>
</dbReference>
<dbReference type="InterPro" id="IPR009009">
    <property type="entry name" value="RlpA-like_DPBB"/>
</dbReference>
<dbReference type="RefSeq" id="WP_136384471.1">
    <property type="nucleotide sequence ID" value="NZ_SSOD01000005.1"/>
</dbReference>
<dbReference type="PROSITE" id="PS51724">
    <property type="entry name" value="SPOR"/>
    <property type="match status" value="1"/>
</dbReference>
<feature type="region of interest" description="Disordered" evidence="6">
    <location>
        <begin position="34"/>
        <end position="58"/>
    </location>
</feature>
<dbReference type="InterPro" id="IPR034718">
    <property type="entry name" value="RlpA"/>
</dbReference>
<dbReference type="Pfam" id="PF05036">
    <property type="entry name" value="SPOR"/>
    <property type="match status" value="1"/>
</dbReference>
<evidence type="ECO:0000259" key="8">
    <source>
        <dbReference type="PROSITE" id="PS51724"/>
    </source>
</evidence>
<dbReference type="HAMAP" id="MF_02071">
    <property type="entry name" value="RlpA"/>
    <property type="match status" value="1"/>
</dbReference>
<dbReference type="InterPro" id="IPR007730">
    <property type="entry name" value="SPOR-like_dom"/>
</dbReference>
<keyword evidence="4" id="KW-1003">Cell membrane</keyword>
<comment type="subcellular location">
    <subcellularLocation>
        <location evidence="4">Cell membrane</location>
        <topology evidence="4">Lipid-anchor</topology>
    </subcellularLocation>
</comment>
<dbReference type="EC" id="4.2.2.-" evidence="4"/>
<dbReference type="Proteomes" id="UP000307956">
    <property type="component" value="Unassembled WGS sequence"/>
</dbReference>
<feature type="signal peptide" evidence="7">
    <location>
        <begin position="1"/>
        <end position="26"/>
    </location>
</feature>
<proteinExistence type="inferred from homology"/>
<evidence type="ECO:0000256" key="7">
    <source>
        <dbReference type="SAM" id="SignalP"/>
    </source>
</evidence>
<feature type="chain" id="PRO_5021056360" description="Endolytic peptidoglycan transglycosylase RlpA" evidence="7">
    <location>
        <begin position="27"/>
        <end position="292"/>
    </location>
</feature>